<dbReference type="AlphaFoldDB" id="A0A2W1NUM9"/>
<name>A0A2W1NUM9_9FLAO</name>
<dbReference type="RefSeq" id="WP_111061379.1">
    <property type="nucleotide sequence ID" value="NZ_JBHUCU010000007.1"/>
</dbReference>
<dbReference type="PANTHER" id="PTHR11851">
    <property type="entry name" value="METALLOPROTEASE"/>
    <property type="match status" value="1"/>
</dbReference>
<evidence type="ECO:0000313" key="4">
    <source>
        <dbReference type="EMBL" id="PZE18478.1"/>
    </source>
</evidence>
<dbReference type="InterPro" id="IPR050361">
    <property type="entry name" value="MPP/UQCRC_Complex"/>
</dbReference>
<dbReference type="InterPro" id="IPR007863">
    <property type="entry name" value="Peptidase_M16_C"/>
</dbReference>
<dbReference type="Pfam" id="PF00675">
    <property type="entry name" value="Peptidase_M16"/>
    <property type="match status" value="1"/>
</dbReference>
<gene>
    <name evidence="4" type="ORF">DNU06_01200</name>
</gene>
<dbReference type="InterPro" id="IPR011249">
    <property type="entry name" value="Metalloenz_LuxS/M16"/>
</dbReference>
<dbReference type="Proteomes" id="UP000249248">
    <property type="component" value="Unassembled WGS sequence"/>
</dbReference>
<evidence type="ECO:0000259" key="2">
    <source>
        <dbReference type="Pfam" id="PF00675"/>
    </source>
</evidence>
<evidence type="ECO:0000256" key="1">
    <source>
        <dbReference type="SAM" id="SignalP"/>
    </source>
</evidence>
<comment type="caution">
    <text evidence="4">The sequence shown here is derived from an EMBL/GenBank/DDBJ whole genome shotgun (WGS) entry which is preliminary data.</text>
</comment>
<sequence length="707" mass="78238">MKNFITLILVLVSFSAMAQIDRSKAPTPQPNPKINIPTPKISTLDNGLKVIVVENHNLPKISYQLFIDNPEHLEENKVGTADLFGELLGSGTSDYTKAEFDETVDFMGASFFPNSNGFYASSLTKHSEKLLNLLKSVVTSPLLSESEFERIKKQTLSGLEANKSDASSMSSNASAVINYGKSHPYGEVLTEETLNNISLADIRAYYTNFFRPNNAYLVVVGDVTEENAKNLATKYFGDWKALEENIPTKEFQVNQSKGNQVYFVNKPGAVQSVIKITNTIDLKPGSKDAIKLSVLNSILGGGSFSARLMSNLREDKAYTYGCYSSINSDLLVGEFTAGGSFRNEVTDSAVTQILKEITRITQEKVTPAELDLVIKSKTGAFARSLESPQTVARFALNTIRYNLPLNYYADYLKNLEAVTADDLLNVAQAYLRPNNLNIIVVGNEEVAEKLLKFDADGKIDYKNGLGGEAITLEAMPEGVTTKTILDNFIHKTFIADNQKAILKKLKKNKYTKTVYDGTLPQMGMNLELTNLSAQPNKSATLMKANGMTMQQEFFNGTAGKSISMQGEVALSAEDIKEKSQPNYPFDQFHYLNNPNLAITALGVDEVKGVKYYKLEVKNTISEDLKYEWYGVEDGLLHKSESIITNEGESMTITIELSDYKMYGGDKTGMLFSEKQIMNNNGMIIELKLKSVEMGKKVDNELFEGGLK</sequence>
<feature type="signal peptide" evidence="1">
    <location>
        <begin position="1"/>
        <end position="18"/>
    </location>
</feature>
<dbReference type="Pfam" id="PF05193">
    <property type="entry name" value="Peptidase_M16_C"/>
    <property type="match status" value="1"/>
</dbReference>
<feature type="chain" id="PRO_5015916073" evidence="1">
    <location>
        <begin position="19"/>
        <end position="707"/>
    </location>
</feature>
<evidence type="ECO:0000259" key="3">
    <source>
        <dbReference type="Pfam" id="PF05193"/>
    </source>
</evidence>
<dbReference type="Gene3D" id="3.30.830.10">
    <property type="entry name" value="Metalloenzyme, LuxS/M16 peptidase-like"/>
    <property type="match status" value="2"/>
</dbReference>
<accession>A0A2W1NUM9</accession>
<dbReference type="SUPFAM" id="SSF63411">
    <property type="entry name" value="LuxS/MPP-like metallohydrolase"/>
    <property type="match status" value="2"/>
</dbReference>
<keyword evidence="5" id="KW-1185">Reference proteome</keyword>
<feature type="domain" description="Peptidase M16 C-terminal" evidence="3">
    <location>
        <begin position="196"/>
        <end position="375"/>
    </location>
</feature>
<protein>
    <submittedName>
        <fullName evidence="4">Insulinase family protein</fullName>
    </submittedName>
</protein>
<dbReference type="InterPro" id="IPR011765">
    <property type="entry name" value="Pept_M16_N"/>
</dbReference>
<keyword evidence="1" id="KW-0732">Signal</keyword>
<feature type="domain" description="Peptidase M16 N-terminal" evidence="2">
    <location>
        <begin position="51"/>
        <end position="166"/>
    </location>
</feature>
<dbReference type="OrthoDB" id="9811314at2"/>
<proteinExistence type="predicted"/>
<organism evidence="4 5">
    <name type="scientific">Putridiphycobacter roseus</name>
    <dbReference type="NCBI Taxonomy" id="2219161"/>
    <lineage>
        <taxon>Bacteria</taxon>
        <taxon>Pseudomonadati</taxon>
        <taxon>Bacteroidota</taxon>
        <taxon>Flavobacteriia</taxon>
        <taxon>Flavobacteriales</taxon>
        <taxon>Crocinitomicaceae</taxon>
        <taxon>Putridiphycobacter</taxon>
    </lineage>
</organism>
<dbReference type="GO" id="GO:0046872">
    <property type="term" value="F:metal ion binding"/>
    <property type="evidence" value="ECO:0007669"/>
    <property type="project" value="InterPro"/>
</dbReference>
<reference evidence="4 5" key="1">
    <citation type="submission" date="2018-06" db="EMBL/GenBank/DDBJ databases">
        <title>The draft genome sequence of Crocinitomix sp. SM1701.</title>
        <authorList>
            <person name="Zhang X."/>
        </authorList>
    </citation>
    <scope>NUCLEOTIDE SEQUENCE [LARGE SCALE GENOMIC DNA]</scope>
    <source>
        <strain evidence="4 5">SM1701</strain>
    </source>
</reference>
<dbReference type="EMBL" id="QKSB01000001">
    <property type="protein sequence ID" value="PZE18478.1"/>
    <property type="molecule type" value="Genomic_DNA"/>
</dbReference>
<evidence type="ECO:0000313" key="5">
    <source>
        <dbReference type="Proteomes" id="UP000249248"/>
    </source>
</evidence>